<sequence>MNGSLRRLMETTSEERDAQIWSDIKENKIEKEEVLPTLKALLKEKAEGGNVLWNMLFSQFYHTVEDQGFELLRLFVSQLLENSKKYLCNYGDQLKSNLLNMLMCLMESCLVDDELTDENVPIFTVCCRICRRLNISHMNDMHIDHFDFDRLVAILVRASKFPMNVSDQVLPGASDYRCRNHCFKVLRTLKDHTTMWLEPRMPQTVTMKCSWNYTEVILSVFMQIGCTPVLPADHFISIYNSNTHPLLKCTAINMMTYYMTYTSKDSCTIEQLEQFRIANENALQEQDSRVNTSALVFFKHYFDIFETTEQTSTQLCSDVADKVISFSERQIPKIIRDEKTFEFSALVDCLVSCFVINEKRLLVLNLFKTQIIDVFLKQPFCLNIELFNVLLSFCLDVIRDFDIMYMDMMMPCLTFSLQKIKNAQLQGEEVDDHFLITEFLFETIEKIPTEGFEEAIGKEHFNLIKDICKHGVTQESTCMNFIYLMVILLSEKMLTSSILPEDIEEKKKAINRLITHAVSCTRDLKYRDDIVFGRPFILATNAMCAMNALLSQYDRDLVIYDVFMSRVDDIMICFNPINELELSSSSEYIINGMHNHIVLFSIMCTLRPEKTVALFVVNGMLAMAAVVWGRFCHADSKERGFCFDALVLMTEYLCKLDQRFIYFSALWVEFENDLFELDAYRRVSFRRIFNQFSARIYDNEYERKEGRQAVLELCGIETLPRFHPLSDVQPTEQTIIINFG</sequence>
<comment type="caution">
    <text evidence="1">The sequence shown here is derived from an EMBL/GenBank/DDBJ whole genome shotgun (WGS) entry which is preliminary data.</text>
</comment>
<accession>A0AAW2ZQ00</accession>
<keyword evidence="2" id="KW-1185">Reference proteome</keyword>
<dbReference type="Proteomes" id="UP001431209">
    <property type="component" value="Unassembled WGS sequence"/>
</dbReference>
<dbReference type="EMBL" id="JAOPGA020001747">
    <property type="protein sequence ID" value="KAL0491048.1"/>
    <property type="molecule type" value="Genomic_DNA"/>
</dbReference>
<evidence type="ECO:0000313" key="1">
    <source>
        <dbReference type="EMBL" id="KAL0491048.1"/>
    </source>
</evidence>
<reference evidence="1 2" key="1">
    <citation type="submission" date="2024-03" db="EMBL/GenBank/DDBJ databases">
        <title>The Acrasis kona genome and developmental transcriptomes reveal deep origins of eukaryotic multicellular pathways.</title>
        <authorList>
            <person name="Sheikh S."/>
            <person name="Fu C.-J."/>
            <person name="Brown M.W."/>
            <person name="Baldauf S.L."/>
        </authorList>
    </citation>
    <scope>NUCLEOTIDE SEQUENCE [LARGE SCALE GENOMIC DNA]</scope>
    <source>
        <strain evidence="1 2">ATCC MYA-3509</strain>
    </source>
</reference>
<name>A0AAW2ZQ00_9EUKA</name>
<organism evidence="1 2">
    <name type="scientific">Acrasis kona</name>
    <dbReference type="NCBI Taxonomy" id="1008807"/>
    <lineage>
        <taxon>Eukaryota</taxon>
        <taxon>Discoba</taxon>
        <taxon>Heterolobosea</taxon>
        <taxon>Tetramitia</taxon>
        <taxon>Eutetramitia</taxon>
        <taxon>Acrasidae</taxon>
        <taxon>Acrasis</taxon>
    </lineage>
</organism>
<dbReference type="AlphaFoldDB" id="A0AAW2ZQ00"/>
<protein>
    <submittedName>
        <fullName evidence="1">Uncharacterized protein</fullName>
    </submittedName>
</protein>
<proteinExistence type="predicted"/>
<gene>
    <name evidence="1" type="ORF">AKO1_002678</name>
</gene>
<evidence type="ECO:0000313" key="2">
    <source>
        <dbReference type="Proteomes" id="UP001431209"/>
    </source>
</evidence>